<evidence type="ECO:0008006" key="13">
    <source>
        <dbReference type="Google" id="ProtNLM"/>
    </source>
</evidence>
<keyword evidence="12" id="KW-1185">Reference proteome</keyword>
<evidence type="ECO:0000256" key="9">
    <source>
        <dbReference type="ARBA" id="ARBA00023065"/>
    </source>
</evidence>
<evidence type="ECO:0000256" key="7">
    <source>
        <dbReference type="ARBA" id="ARBA00022958"/>
    </source>
</evidence>
<keyword evidence="3" id="KW-0633">Potassium transport</keyword>
<dbReference type="EMBL" id="CP003423">
    <property type="protein sequence ID" value="AFH42088.1"/>
    <property type="molecule type" value="Genomic_DNA"/>
</dbReference>
<evidence type="ECO:0000256" key="10">
    <source>
        <dbReference type="ARBA" id="ARBA00023136"/>
    </source>
</evidence>
<evidence type="ECO:0000256" key="1">
    <source>
        <dbReference type="ARBA" id="ARBA00022448"/>
    </source>
</evidence>
<dbReference type="GO" id="GO:0005524">
    <property type="term" value="F:ATP binding"/>
    <property type="evidence" value="ECO:0007669"/>
    <property type="project" value="UniProtKB-KW"/>
</dbReference>
<evidence type="ECO:0000256" key="5">
    <source>
        <dbReference type="ARBA" id="ARBA00022741"/>
    </source>
</evidence>
<protein>
    <recommendedName>
        <fullName evidence="13">Potassium-transporting ATPase subunit C</fullName>
    </recommendedName>
</protein>
<dbReference type="InterPro" id="IPR003820">
    <property type="entry name" value="KdpC"/>
</dbReference>
<keyword evidence="10" id="KW-0472">Membrane</keyword>
<evidence type="ECO:0000256" key="6">
    <source>
        <dbReference type="ARBA" id="ARBA00022840"/>
    </source>
</evidence>
<dbReference type="Proteomes" id="UP000007391">
    <property type="component" value="Chromosome"/>
</dbReference>
<reference evidence="12" key="1">
    <citation type="submission" date="2012-03" db="EMBL/GenBank/DDBJ databases">
        <title>Fervidicoccus fontis complete genome analysis confirms its distinct phylogenetic position and predicts its environmental function.</title>
        <authorList>
            <person name="Lebedinsky A.V."/>
            <person name="Mardanov A.V."/>
            <person name="Gumerov V.M."/>
            <person name="Beletsky A.V."/>
            <person name="Kublanov I.V."/>
            <person name="Perevalova A.A."/>
            <person name="Bonch-Osmolovskaya E.A."/>
            <person name="Ravin N.V."/>
            <person name="Skryabin K.G."/>
        </authorList>
    </citation>
    <scope>NUCLEOTIDE SEQUENCE [LARGE SCALE GENOMIC DNA]</scope>
    <source>
        <strain evidence="12">DSM 19380 / VKM B-2539 / Kam940</strain>
    </source>
</reference>
<dbReference type="HOGENOM" id="CLU_138948_0_0_2"/>
<evidence type="ECO:0000313" key="12">
    <source>
        <dbReference type="Proteomes" id="UP000007391"/>
    </source>
</evidence>
<proteinExistence type="predicted"/>
<keyword evidence="8" id="KW-1133">Transmembrane helix</keyword>
<keyword evidence="4" id="KW-0812">Transmembrane</keyword>
<keyword evidence="5" id="KW-0547">Nucleotide-binding</keyword>
<keyword evidence="9" id="KW-0406">Ion transport</keyword>
<dbReference type="GO" id="GO:0016020">
    <property type="term" value="C:membrane"/>
    <property type="evidence" value="ECO:0007669"/>
    <property type="project" value="InterPro"/>
</dbReference>
<dbReference type="PANTHER" id="PTHR30042:SF2">
    <property type="entry name" value="POTASSIUM-TRANSPORTING ATPASE KDPC SUBUNIT"/>
    <property type="match status" value="1"/>
</dbReference>
<keyword evidence="7" id="KW-0630">Potassium</keyword>
<dbReference type="KEGG" id="ffo:FFONT_0095"/>
<reference evidence="11 12" key="2">
    <citation type="journal article" date="2014" name="Extremophiles">
        <title>Analysis of the complete genome of Fervidococcus fontis confirms the distinct phylogenetic position of the order Fervidicoccales and suggests its environmental function.</title>
        <authorList>
            <person name="Lebedinsky A.V."/>
            <person name="Mardanov A.V."/>
            <person name="Kublanov I.V."/>
            <person name="Gumerov V.M."/>
            <person name="Beletsky A.V."/>
            <person name="Perevalova A.A."/>
            <person name="Bidzhieva S.Kh."/>
            <person name="Bonch-Osmolovskaya E.A."/>
            <person name="Skryabin K.G."/>
            <person name="Ravin N.V."/>
        </authorList>
    </citation>
    <scope>NUCLEOTIDE SEQUENCE [LARGE SCALE GENOMIC DNA]</scope>
    <source>
        <strain evidence="12">DSM 19380 / VKM B-2539 / Kam940</strain>
    </source>
</reference>
<dbReference type="AlphaFoldDB" id="H9ZZD1"/>
<dbReference type="eggNOG" id="arCOG04805">
    <property type="taxonomic scope" value="Archaea"/>
</dbReference>
<dbReference type="STRING" id="1163730.FFONT_0095"/>
<dbReference type="GO" id="GO:0008556">
    <property type="term" value="F:P-type potassium transmembrane transporter activity"/>
    <property type="evidence" value="ECO:0007669"/>
    <property type="project" value="InterPro"/>
</dbReference>
<evidence type="ECO:0000256" key="4">
    <source>
        <dbReference type="ARBA" id="ARBA00022692"/>
    </source>
</evidence>
<keyword evidence="2" id="KW-1003">Cell membrane</keyword>
<dbReference type="Pfam" id="PF02669">
    <property type="entry name" value="KdpC"/>
    <property type="match status" value="2"/>
</dbReference>
<evidence type="ECO:0000313" key="11">
    <source>
        <dbReference type="EMBL" id="AFH42088.1"/>
    </source>
</evidence>
<gene>
    <name evidence="11" type="ordered locus">FFONT_0095</name>
</gene>
<accession>H9ZZD1</accession>
<dbReference type="InParanoid" id="H9ZZD1"/>
<evidence type="ECO:0000256" key="8">
    <source>
        <dbReference type="ARBA" id="ARBA00022989"/>
    </source>
</evidence>
<evidence type="ECO:0000256" key="2">
    <source>
        <dbReference type="ARBA" id="ARBA00022475"/>
    </source>
</evidence>
<sequence>MEFGGGEKMTYFKRFLGAALLLLAMIAFLGLLYPALVWGISSLVSPWRAGGSLYTSCGKVISSDLISVYNESSPLFHPFPPNSTSSGVDPYIPLEEAMKQVERVSKETGIPREKLVDLLMSNAAYNDMIDLHVFSPGYSIVNVEEVNMQIMEMMNVTCGVR</sequence>
<name>H9ZZD1_FERFK</name>
<keyword evidence="6" id="KW-0067">ATP-binding</keyword>
<dbReference type="PANTHER" id="PTHR30042">
    <property type="entry name" value="POTASSIUM-TRANSPORTING ATPASE C CHAIN"/>
    <property type="match status" value="1"/>
</dbReference>
<keyword evidence="1" id="KW-0813">Transport</keyword>
<organism evidence="11 12">
    <name type="scientific">Fervidicoccus fontis (strain DSM 19380 / JCM 18336 / VKM B-2539 / Kam940)</name>
    <dbReference type="NCBI Taxonomy" id="1163730"/>
    <lineage>
        <taxon>Archaea</taxon>
        <taxon>Thermoproteota</taxon>
        <taxon>Thermoprotei</taxon>
        <taxon>Fervidicoccales</taxon>
        <taxon>Fervidicoccaceae</taxon>
        <taxon>Fervidicoccus</taxon>
    </lineage>
</organism>
<evidence type="ECO:0000256" key="3">
    <source>
        <dbReference type="ARBA" id="ARBA00022538"/>
    </source>
</evidence>